<reference evidence="7" key="2">
    <citation type="submission" date="2020-09" db="EMBL/GenBank/DDBJ databases">
        <authorList>
            <person name="Sun Q."/>
            <person name="Zhou Y."/>
        </authorList>
    </citation>
    <scope>NUCLEOTIDE SEQUENCE</scope>
    <source>
        <strain evidence="7">CGMCC 1.15725</strain>
    </source>
</reference>
<evidence type="ECO:0000256" key="1">
    <source>
        <dbReference type="ARBA" id="ARBA00001946"/>
    </source>
</evidence>
<accession>A0A8J2Z0V1</accession>
<comment type="cofactor">
    <cofactor evidence="1">
        <name>Mg(2+)</name>
        <dbReference type="ChEBI" id="CHEBI:18420"/>
    </cofactor>
</comment>
<dbReference type="GO" id="GO:0016787">
    <property type="term" value="F:hydrolase activity"/>
    <property type="evidence" value="ECO:0007669"/>
    <property type="project" value="UniProtKB-KW"/>
</dbReference>
<reference evidence="7" key="1">
    <citation type="journal article" date="2014" name="Int. J. Syst. Evol. Microbiol.">
        <title>Complete genome sequence of Corynebacterium casei LMG S-19264T (=DSM 44701T), isolated from a smear-ripened cheese.</title>
        <authorList>
            <consortium name="US DOE Joint Genome Institute (JGI-PGF)"/>
            <person name="Walter F."/>
            <person name="Albersmeier A."/>
            <person name="Kalinowski J."/>
            <person name="Ruckert C."/>
        </authorList>
    </citation>
    <scope>NUCLEOTIDE SEQUENCE</scope>
    <source>
        <strain evidence="7">CGMCC 1.15725</strain>
    </source>
</reference>
<dbReference type="EMBL" id="BMJQ01000024">
    <property type="protein sequence ID" value="GGF46662.1"/>
    <property type="molecule type" value="Genomic_DNA"/>
</dbReference>
<dbReference type="GO" id="GO:0006364">
    <property type="term" value="P:rRNA processing"/>
    <property type="evidence" value="ECO:0007669"/>
    <property type="project" value="TreeGrafter"/>
</dbReference>
<proteinExistence type="predicted"/>
<dbReference type="SUPFAM" id="SSF50249">
    <property type="entry name" value="Nucleic acid-binding proteins"/>
    <property type="match status" value="1"/>
</dbReference>
<name>A0A8J2Z0V1_9PROT</name>
<dbReference type="GO" id="GO:0004540">
    <property type="term" value="F:RNA nuclease activity"/>
    <property type="evidence" value="ECO:0007669"/>
    <property type="project" value="InterPro"/>
</dbReference>
<dbReference type="PANTHER" id="PTHR30001:SF0">
    <property type="entry name" value="RIBONUCLEASE G"/>
    <property type="match status" value="1"/>
</dbReference>
<evidence type="ECO:0000256" key="3">
    <source>
        <dbReference type="ARBA" id="ARBA00022801"/>
    </source>
</evidence>
<sequence length="456" mass="48093">MERRLIIERRPGEARAILLEDEFPVELRVERDVDGSLVGALFWARIVRVVPSLPGAFVELGLDRPAFLPGERLPGGGALVEGAALLVQVAKDAREDKAPEVTAAPSLPGRLAVWTPMRPGLSVSRQIAPAERARLSGLLAELMALDEGIVLRSHAVGARREELSADIERLRAGYAALRAAAETAKPPQRLDPAPGPVERILASIDAARLDEIVVDDRAAFAAARAEFGDRLLLEAPGAFARHGLADVFDDALAPSIALPGGGEVVIETGLAGTFVDVNMGRAGSGRGKAADAVRRLNLEAATAIVRALRLRNIAGTIVIDFVTMQSRDHRREVEQALAGAAAGDPIRLEIHGWTRLGHLETTRRRAAASLADVLLAPAGGRQPKTARTVALELLAALAVTPYAAGRIELTLHPTVAAELKGPLAKALETAALGAGRPISLKLDASRALESFDIASA</sequence>
<evidence type="ECO:0000259" key="6">
    <source>
        <dbReference type="Pfam" id="PF10150"/>
    </source>
</evidence>
<evidence type="ECO:0000313" key="7">
    <source>
        <dbReference type="EMBL" id="GGF46662.1"/>
    </source>
</evidence>
<comment type="caution">
    <text evidence="7">The sequence shown here is derived from an EMBL/GenBank/DDBJ whole genome shotgun (WGS) entry which is preliminary data.</text>
</comment>
<dbReference type="GO" id="GO:0005737">
    <property type="term" value="C:cytoplasm"/>
    <property type="evidence" value="ECO:0007669"/>
    <property type="project" value="TreeGrafter"/>
</dbReference>
<evidence type="ECO:0000256" key="4">
    <source>
        <dbReference type="ARBA" id="ARBA00022842"/>
    </source>
</evidence>
<evidence type="ECO:0000313" key="8">
    <source>
        <dbReference type="Proteomes" id="UP000646365"/>
    </source>
</evidence>
<evidence type="ECO:0000256" key="5">
    <source>
        <dbReference type="ARBA" id="ARBA00022884"/>
    </source>
</evidence>
<keyword evidence="2" id="KW-0479">Metal-binding</keyword>
<dbReference type="RefSeq" id="WP_189052011.1">
    <property type="nucleotide sequence ID" value="NZ_BMJQ01000024.1"/>
</dbReference>
<protein>
    <submittedName>
        <fullName evidence="7">Axial filament protein</fullName>
    </submittedName>
</protein>
<keyword evidence="8" id="KW-1185">Reference proteome</keyword>
<feature type="domain" description="RNA-binding protein AU-1/Ribonuclease E/G" evidence="6">
    <location>
        <begin position="106"/>
        <end position="365"/>
    </location>
</feature>
<organism evidence="7 8">
    <name type="scientific">Aliidongia dinghuensis</name>
    <dbReference type="NCBI Taxonomy" id="1867774"/>
    <lineage>
        <taxon>Bacteria</taxon>
        <taxon>Pseudomonadati</taxon>
        <taxon>Pseudomonadota</taxon>
        <taxon>Alphaproteobacteria</taxon>
        <taxon>Rhodospirillales</taxon>
        <taxon>Dongiaceae</taxon>
        <taxon>Aliidongia</taxon>
    </lineage>
</organism>
<dbReference type="AlphaFoldDB" id="A0A8J2Z0V1"/>
<dbReference type="InterPro" id="IPR012340">
    <property type="entry name" value="NA-bd_OB-fold"/>
</dbReference>
<dbReference type="Pfam" id="PF10150">
    <property type="entry name" value="RNase_E_G"/>
    <property type="match status" value="1"/>
</dbReference>
<dbReference type="InterPro" id="IPR004659">
    <property type="entry name" value="RNase_E/G"/>
</dbReference>
<dbReference type="CDD" id="cd04453">
    <property type="entry name" value="S1_RNase_E"/>
    <property type="match status" value="1"/>
</dbReference>
<keyword evidence="4" id="KW-0460">Magnesium</keyword>
<keyword evidence="5" id="KW-0694">RNA-binding</keyword>
<dbReference type="InterPro" id="IPR019307">
    <property type="entry name" value="RNA-bd_AU-1/RNase_E/G"/>
</dbReference>
<dbReference type="GO" id="GO:0046872">
    <property type="term" value="F:metal ion binding"/>
    <property type="evidence" value="ECO:0007669"/>
    <property type="project" value="UniProtKB-KW"/>
</dbReference>
<dbReference type="PANTHER" id="PTHR30001">
    <property type="entry name" value="RIBONUCLEASE"/>
    <property type="match status" value="1"/>
</dbReference>
<dbReference type="GO" id="GO:0003723">
    <property type="term" value="F:RNA binding"/>
    <property type="evidence" value="ECO:0007669"/>
    <property type="project" value="UniProtKB-KW"/>
</dbReference>
<dbReference type="Gene3D" id="2.40.50.140">
    <property type="entry name" value="Nucleic acid-binding proteins"/>
    <property type="match status" value="1"/>
</dbReference>
<dbReference type="Proteomes" id="UP000646365">
    <property type="component" value="Unassembled WGS sequence"/>
</dbReference>
<evidence type="ECO:0000256" key="2">
    <source>
        <dbReference type="ARBA" id="ARBA00022723"/>
    </source>
</evidence>
<gene>
    <name evidence="7" type="primary">cafA</name>
    <name evidence="7" type="ORF">GCM10011611_61320</name>
</gene>
<keyword evidence="3" id="KW-0378">Hydrolase</keyword>